<gene>
    <name evidence="1" type="ORF">J6I44_05055</name>
</gene>
<name>A0ABT3PJU0_9BACT</name>
<sequence length="86" mass="10029">MSRREVKCVRQDRDGDITAIGNQSKLWSPVSKDQAIRHIERNLHSYYVNYNGNIVDVKVVREGLNKYLRTDPDNTLRNNLDELPNC</sequence>
<protein>
    <submittedName>
        <fullName evidence="1">DUF3892 domain-containing protein</fullName>
    </submittedName>
</protein>
<keyword evidence="2" id="KW-1185">Reference proteome</keyword>
<dbReference type="Proteomes" id="UP001207918">
    <property type="component" value="Unassembled WGS sequence"/>
</dbReference>
<dbReference type="Pfam" id="PF13031">
    <property type="entry name" value="DUF3892"/>
    <property type="match status" value="1"/>
</dbReference>
<dbReference type="InterPro" id="IPR024997">
    <property type="entry name" value="DUF3892"/>
</dbReference>
<comment type="caution">
    <text evidence="1">The sequence shown here is derived from an EMBL/GenBank/DDBJ whole genome shotgun (WGS) entry which is preliminary data.</text>
</comment>
<organism evidence="1 2">
    <name type="scientific">Fodinibius salsisoli</name>
    <dbReference type="NCBI Taxonomy" id="2820877"/>
    <lineage>
        <taxon>Bacteria</taxon>
        <taxon>Pseudomonadati</taxon>
        <taxon>Balneolota</taxon>
        <taxon>Balneolia</taxon>
        <taxon>Balneolales</taxon>
        <taxon>Balneolaceae</taxon>
        <taxon>Fodinibius</taxon>
    </lineage>
</organism>
<evidence type="ECO:0000313" key="1">
    <source>
        <dbReference type="EMBL" id="MCW9706207.1"/>
    </source>
</evidence>
<dbReference type="RefSeq" id="WP_265764913.1">
    <property type="nucleotide sequence ID" value="NZ_JAGGJA010000003.1"/>
</dbReference>
<evidence type="ECO:0000313" key="2">
    <source>
        <dbReference type="Proteomes" id="UP001207918"/>
    </source>
</evidence>
<dbReference type="EMBL" id="JAGGJA010000003">
    <property type="protein sequence ID" value="MCW9706207.1"/>
    <property type="molecule type" value="Genomic_DNA"/>
</dbReference>
<reference evidence="1 2" key="1">
    <citation type="submission" date="2021-03" db="EMBL/GenBank/DDBJ databases">
        <title>Aliifodinibius sp. nov., a new bacterium isolated from saline soil.</title>
        <authorList>
            <person name="Galisteo C."/>
            <person name="De La Haba R."/>
            <person name="Sanchez-Porro C."/>
            <person name="Ventosa A."/>
        </authorList>
    </citation>
    <scope>NUCLEOTIDE SEQUENCE [LARGE SCALE GENOMIC DNA]</scope>
    <source>
        <strain evidence="1 2">1BSP15-2V2</strain>
    </source>
</reference>
<accession>A0ABT3PJU0</accession>
<proteinExistence type="predicted"/>